<evidence type="ECO:0000256" key="2">
    <source>
        <dbReference type="ARBA" id="ARBA00022729"/>
    </source>
</evidence>
<keyword evidence="2 4" id="KW-0732">Signal</keyword>
<sequence>MNNVLRKRTNDKSIIRMKKFLMLFLLLGAFTLQAAAQKFALVDMEYIMGNIPAYERANEQLNQVSKKWQAEVEAKDTEAKTLYKKYQSESVFLSADQKKEREQAIVAKEKEASELKKKYFGPEGELYKKRESLIRPIQDDIYSAIKSIADQRGFQLILDRASETAGIIFASPSIDISNEVLAKLGYSN</sequence>
<dbReference type="SUPFAM" id="SSF111384">
    <property type="entry name" value="OmpH-like"/>
    <property type="match status" value="1"/>
</dbReference>
<organism evidence="5 6">
    <name type="scientific">Alloprevotella tannerae ATCC 51259</name>
    <dbReference type="NCBI Taxonomy" id="626522"/>
    <lineage>
        <taxon>Bacteria</taxon>
        <taxon>Pseudomonadati</taxon>
        <taxon>Bacteroidota</taxon>
        <taxon>Bacteroidia</taxon>
        <taxon>Bacteroidales</taxon>
        <taxon>Prevotellaceae</taxon>
        <taxon>Alloprevotella</taxon>
    </lineage>
</organism>
<protein>
    <submittedName>
        <fullName evidence="5">Outer membrane protein</fullName>
    </submittedName>
</protein>
<dbReference type="HOGENOM" id="CLU_053320_0_1_10"/>
<accession>C9LES8</accession>
<dbReference type="Gene3D" id="3.30.910.20">
    <property type="entry name" value="Skp domain"/>
    <property type="match status" value="1"/>
</dbReference>
<dbReference type="InterPro" id="IPR024930">
    <property type="entry name" value="Skp_dom_sf"/>
</dbReference>
<feature type="coiled-coil region" evidence="3">
    <location>
        <begin position="58"/>
        <end position="118"/>
    </location>
</feature>
<keyword evidence="3" id="KW-0175">Coiled coil</keyword>
<reference evidence="5" key="1">
    <citation type="submission" date="2009-09" db="EMBL/GenBank/DDBJ databases">
        <authorList>
            <person name="Weinstock G."/>
            <person name="Sodergren E."/>
            <person name="Clifton S."/>
            <person name="Fulton L."/>
            <person name="Fulton B."/>
            <person name="Courtney L."/>
            <person name="Fronick C."/>
            <person name="Harrison M."/>
            <person name="Strong C."/>
            <person name="Farmer C."/>
            <person name="Delahaunty K."/>
            <person name="Markovic C."/>
            <person name="Hall O."/>
            <person name="Minx P."/>
            <person name="Tomlinson C."/>
            <person name="Mitreva M."/>
            <person name="Nelson J."/>
            <person name="Hou S."/>
            <person name="Wollam A."/>
            <person name="Pepin K.H."/>
            <person name="Johnson M."/>
            <person name="Bhonagiri V."/>
            <person name="Nash W.E."/>
            <person name="Warren W."/>
            <person name="Chinwalla A."/>
            <person name="Mardis E.R."/>
            <person name="Wilson R.K."/>
        </authorList>
    </citation>
    <scope>NUCLEOTIDE SEQUENCE [LARGE SCALE GENOMIC DNA]</scope>
    <source>
        <strain evidence="5">ATCC 51259</strain>
    </source>
</reference>
<gene>
    <name evidence="5" type="ORF">GCWU000325_00709</name>
</gene>
<proteinExistence type="inferred from homology"/>
<keyword evidence="6" id="KW-1185">Reference proteome</keyword>
<feature type="chain" id="PRO_5002998494" evidence="4">
    <location>
        <begin position="35"/>
        <end position="188"/>
    </location>
</feature>
<dbReference type="EMBL" id="ACIJ02000016">
    <property type="protein sequence ID" value="EEX72247.1"/>
    <property type="molecule type" value="Genomic_DNA"/>
</dbReference>
<evidence type="ECO:0000256" key="1">
    <source>
        <dbReference type="ARBA" id="ARBA00009091"/>
    </source>
</evidence>
<comment type="similarity">
    <text evidence="1">Belongs to the Skp family.</text>
</comment>
<comment type="caution">
    <text evidence="5">The sequence shown here is derived from an EMBL/GenBank/DDBJ whole genome shotgun (WGS) entry which is preliminary data.</text>
</comment>
<dbReference type="STRING" id="626522.GCWU000325_00709"/>
<dbReference type="SMART" id="SM00935">
    <property type="entry name" value="OmpH"/>
    <property type="match status" value="1"/>
</dbReference>
<dbReference type="PANTHER" id="PTHR35089:SF1">
    <property type="entry name" value="CHAPERONE PROTEIN SKP"/>
    <property type="match status" value="1"/>
</dbReference>
<evidence type="ECO:0000256" key="3">
    <source>
        <dbReference type="SAM" id="Coils"/>
    </source>
</evidence>
<dbReference type="InterPro" id="IPR005632">
    <property type="entry name" value="Chaperone_Skp"/>
</dbReference>
<evidence type="ECO:0000313" key="5">
    <source>
        <dbReference type="EMBL" id="EEX72247.1"/>
    </source>
</evidence>
<dbReference type="AlphaFoldDB" id="C9LES8"/>
<dbReference type="PANTHER" id="PTHR35089">
    <property type="entry name" value="CHAPERONE PROTEIN SKP"/>
    <property type="match status" value="1"/>
</dbReference>
<evidence type="ECO:0000256" key="4">
    <source>
        <dbReference type="SAM" id="SignalP"/>
    </source>
</evidence>
<feature type="signal peptide" evidence="4">
    <location>
        <begin position="1"/>
        <end position="34"/>
    </location>
</feature>
<evidence type="ECO:0000313" key="6">
    <source>
        <dbReference type="Proteomes" id="UP000003460"/>
    </source>
</evidence>
<dbReference type="Pfam" id="PF03938">
    <property type="entry name" value="OmpH"/>
    <property type="match status" value="1"/>
</dbReference>
<dbReference type="eggNOG" id="COG2825">
    <property type="taxonomic scope" value="Bacteria"/>
</dbReference>
<dbReference type="Proteomes" id="UP000003460">
    <property type="component" value="Unassembled WGS sequence"/>
</dbReference>
<dbReference type="GO" id="GO:0005829">
    <property type="term" value="C:cytosol"/>
    <property type="evidence" value="ECO:0007669"/>
    <property type="project" value="TreeGrafter"/>
</dbReference>
<dbReference type="GO" id="GO:0050821">
    <property type="term" value="P:protein stabilization"/>
    <property type="evidence" value="ECO:0007669"/>
    <property type="project" value="TreeGrafter"/>
</dbReference>
<dbReference type="GO" id="GO:0051082">
    <property type="term" value="F:unfolded protein binding"/>
    <property type="evidence" value="ECO:0007669"/>
    <property type="project" value="InterPro"/>
</dbReference>
<name>C9LES8_9BACT</name>